<keyword evidence="2" id="KW-1185">Reference proteome</keyword>
<accession>A0A392U2T7</accession>
<comment type="caution">
    <text evidence="1">The sequence shown here is derived from an EMBL/GenBank/DDBJ whole genome shotgun (WGS) entry which is preliminary data.</text>
</comment>
<evidence type="ECO:0000313" key="2">
    <source>
        <dbReference type="Proteomes" id="UP000265520"/>
    </source>
</evidence>
<reference evidence="1 2" key="1">
    <citation type="journal article" date="2018" name="Front. Plant Sci.">
        <title>Red Clover (Trifolium pratense) and Zigzag Clover (T. medium) - A Picture of Genomic Similarities and Differences.</title>
        <authorList>
            <person name="Dluhosova J."/>
            <person name="Istvanek J."/>
            <person name="Nedelnik J."/>
            <person name="Repkova J."/>
        </authorList>
    </citation>
    <scope>NUCLEOTIDE SEQUENCE [LARGE SCALE GENOMIC DNA]</scope>
    <source>
        <strain evidence="2">cv. 10/8</strain>
        <tissue evidence="1">Leaf</tissue>
    </source>
</reference>
<name>A0A392U2T7_9FABA</name>
<feature type="non-terminal residue" evidence="1">
    <location>
        <position position="76"/>
    </location>
</feature>
<dbReference type="AlphaFoldDB" id="A0A392U2T7"/>
<organism evidence="1 2">
    <name type="scientific">Trifolium medium</name>
    <dbReference type="NCBI Taxonomy" id="97028"/>
    <lineage>
        <taxon>Eukaryota</taxon>
        <taxon>Viridiplantae</taxon>
        <taxon>Streptophyta</taxon>
        <taxon>Embryophyta</taxon>
        <taxon>Tracheophyta</taxon>
        <taxon>Spermatophyta</taxon>
        <taxon>Magnoliopsida</taxon>
        <taxon>eudicotyledons</taxon>
        <taxon>Gunneridae</taxon>
        <taxon>Pentapetalae</taxon>
        <taxon>rosids</taxon>
        <taxon>fabids</taxon>
        <taxon>Fabales</taxon>
        <taxon>Fabaceae</taxon>
        <taxon>Papilionoideae</taxon>
        <taxon>50 kb inversion clade</taxon>
        <taxon>NPAAA clade</taxon>
        <taxon>Hologalegina</taxon>
        <taxon>IRL clade</taxon>
        <taxon>Trifolieae</taxon>
        <taxon>Trifolium</taxon>
    </lineage>
</organism>
<proteinExistence type="predicted"/>
<dbReference type="Proteomes" id="UP000265520">
    <property type="component" value="Unassembled WGS sequence"/>
</dbReference>
<evidence type="ECO:0000313" key="1">
    <source>
        <dbReference type="EMBL" id="MCI67024.1"/>
    </source>
</evidence>
<protein>
    <submittedName>
        <fullName evidence="1">Pentatricopeptide repeat-containing protein chloroplastic-like</fullName>
    </submittedName>
</protein>
<dbReference type="EMBL" id="LXQA010707146">
    <property type="protein sequence ID" value="MCI67024.1"/>
    <property type="molecule type" value="Genomic_DNA"/>
</dbReference>
<sequence length="76" mass="8025">MVTAGVPPDNFAFPAVLKATAGIQDLNLGKQLHAHVFKFGQALPTAVPNSLVNMYGKAVTLTPHAACSMKFPTETM</sequence>